<evidence type="ECO:0000313" key="1">
    <source>
        <dbReference type="EMBL" id="GAC22202.1"/>
    </source>
</evidence>
<dbReference type="OrthoDB" id="6382292at2"/>
<proteinExistence type="predicted"/>
<dbReference type="AlphaFoldDB" id="K6YVJ7"/>
<dbReference type="RefSeq" id="WP_007625869.1">
    <property type="nucleotide sequence ID" value="NZ_BAEO01000069.1"/>
</dbReference>
<keyword evidence="2" id="KW-1185">Reference proteome</keyword>
<accession>K6YVJ7</accession>
<organism evidence="1 2">
    <name type="scientific">Paraglaciecola arctica BSs20135</name>
    <dbReference type="NCBI Taxonomy" id="493475"/>
    <lineage>
        <taxon>Bacteria</taxon>
        <taxon>Pseudomonadati</taxon>
        <taxon>Pseudomonadota</taxon>
        <taxon>Gammaproteobacteria</taxon>
        <taxon>Alteromonadales</taxon>
        <taxon>Alteromonadaceae</taxon>
        <taxon>Paraglaciecola</taxon>
    </lineage>
</organism>
<evidence type="ECO:0000313" key="2">
    <source>
        <dbReference type="Proteomes" id="UP000006327"/>
    </source>
</evidence>
<dbReference type="Pfam" id="PF07295">
    <property type="entry name" value="DUF1451"/>
    <property type="match status" value="1"/>
</dbReference>
<sequence>MKTPKKPTELQASYHAMVDSVEAFVVQEGKSLKQAFKAAEEKLEDASELSKEKIQHASRYLKDNLRFWGETVEGVTDAYKDQIQFDIAYVNNSIWSKLQSIAKTNSAELMEFTRTLKEEAQSVRTAEHLGAHQEHNQWASEHALWLDEIEFWKKDHEQALTKLMDIEKALKQQSTSLFEHAQVIQALANIDHKHEEIMANAEHDPSSEVFKVADEKEVAVHNKERKIHTQHSEFHHEVKTHHFKIMAMINMLDKEMRKV</sequence>
<reference evidence="1 2" key="1">
    <citation type="journal article" date="2017" name="Antonie Van Leeuwenhoek">
        <title>Rhizobium rhizosphaerae sp. nov., a novel species isolated from rice rhizosphere.</title>
        <authorList>
            <person name="Zhao J.J."/>
            <person name="Zhang J."/>
            <person name="Zhang R.J."/>
            <person name="Zhang C.W."/>
            <person name="Yin H.Q."/>
            <person name="Zhang X.X."/>
        </authorList>
    </citation>
    <scope>NUCLEOTIDE SEQUENCE [LARGE SCALE GENOMIC DNA]</scope>
    <source>
        <strain evidence="1 2">BSs20135</strain>
    </source>
</reference>
<gene>
    <name evidence="1" type="ORF">GARC_5267</name>
</gene>
<comment type="caution">
    <text evidence="1">The sequence shown here is derived from an EMBL/GenBank/DDBJ whole genome shotgun (WGS) entry which is preliminary data.</text>
</comment>
<dbReference type="Proteomes" id="UP000006327">
    <property type="component" value="Unassembled WGS sequence"/>
</dbReference>
<dbReference type="EMBL" id="BAEO01000069">
    <property type="protein sequence ID" value="GAC22202.1"/>
    <property type="molecule type" value="Genomic_DNA"/>
</dbReference>
<dbReference type="InterPro" id="IPR009912">
    <property type="entry name" value="DUF1451"/>
</dbReference>
<protein>
    <submittedName>
        <fullName evidence="1">Uncharacterized protein</fullName>
    </submittedName>
</protein>
<name>K6YVJ7_9ALTE</name>